<comment type="catalytic activity">
    <reaction evidence="1">
        <text>a 1,2-diacyl-sn-glycero-3-phosphocholine + H2O = a 2-acyl-sn-glycero-3-phosphocholine + a fatty acid + H(+)</text>
        <dbReference type="Rhea" id="RHEA:18689"/>
        <dbReference type="ChEBI" id="CHEBI:15377"/>
        <dbReference type="ChEBI" id="CHEBI:15378"/>
        <dbReference type="ChEBI" id="CHEBI:28868"/>
        <dbReference type="ChEBI" id="CHEBI:57643"/>
        <dbReference type="ChEBI" id="CHEBI:57875"/>
        <dbReference type="EC" id="3.1.1.32"/>
    </reaction>
</comment>
<dbReference type="GO" id="GO:0008970">
    <property type="term" value="F:phospholipase A1 activity"/>
    <property type="evidence" value="ECO:0007669"/>
    <property type="project" value="UniProtKB-EC"/>
</dbReference>
<evidence type="ECO:0000256" key="9">
    <source>
        <dbReference type="ARBA" id="ARBA00022692"/>
    </source>
</evidence>
<evidence type="ECO:0000313" key="23">
    <source>
        <dbReference type="Proteomes" id="UP000441333"/>
    </source>
</evidence>
<comment type="caution">
    <text evidence="22">The sequence shown here is derived from an EMBL/GenBank/DDBJ whole genome shotgun (WGS) entry which is preliminary data.</text>
</comment>
<keyword evidence="11 21" id="KW-0732">Signal</keyword>
<comment type="subcellular location">
    <subcellularLocation>
        <location evidence="3">Cell outer membrane</location>
        <topology evidence="3">Multi-pass membrane protein</topology>
    </subcellularLocation>
</comment>
<evidence type="ECO:0000256" key="6">
    <source>
        <dbReference type="ARBA" id="ARBA00013179"/>
    </source>
</evidence>
<dbReference type="SUPFAM" id="SSF56931">
    <property type="entry name" value="Outer membrane phospholipase A (OMPLA)"/>
    <property type="match status" value="1"/>
</dbReference>
<evidence type="ECO:0000256" key="2">
    <source>
        <dbReference type="ARBA" id="ARBA00001604"/>
    </source>
</evidence>
<evidence type="ECO:0000256" key="19">
    <source>
        <dbReference type="PIRSR" id="PIRSR603187-1"/>
    </source>
</evidence>
<evidence type="ECO:0000256" key="4">
    <source>
        <dbReference type="ARBA" id="ARBA00010525"/>
    </source>
</evidence>
<comment type="subunit">
    <text evidence="5">Homodimer; dimerization is reversible, and the dimeric form is the active one.</text>
</comment>
<keyword evidence="14" id="KW-0442">Lipid degradation</keyword>
<keyword evidence="16" id="KW-0472">Membrane</keyword>
<keyword evidence="12" id="KW-0378">Hydrolase</keyword>
<evidence type="ECO:0000256" key="7">
    <source>
        <dbReference type="ARBA" id="ARBA00013278"/>
    </source>
</evidence>
<name>A0A6N6MLB1_9FLAO</name>
<dbReference type="Proteomes" id="UP000441333">
    <property type="component" value="Unassembled WGS sequence"/>
</dbReference>
<evidence type="ECO:0000256" key="12">
    <source>
        <dbReference type="ARBA" id="ARBA00022801"/>
    </source>
</evidence>
<keyword evidence="17" id="KW-0998">Cell outer membrane</keyword>
<feature type="signal peptide" evidence="21">
    <location>
        <begin position="1"/>
        <end position="18"/>
    </location>
</feature>
<keyword evidence="8" id="KW-1134">Transmembrane beta strand</keyword>
<keyword evidence="15" id="KW-0443">Lipid metabolism</keyword>
<evidence type="ECO:0000256" key="15">
    <source>
        <dbReference type="ARBA" id="ARBA00023098"/>
    </source>
</evidence>
<keyword evidence="9" id="KW-0812">Transmembrane</keyword>
<dbReference type="Pfam" id="PF02253">
    <property type="entry name" value="PLA1"/>
    <property type="match status" value="1"/>
</dbReference>
<evidence type="ECO:0000256" key="1">
    <source>
        <dbReference type="ARBA" id="ARBA00000111"/>
    </source>
</evidence>
<sequence>MKNKLLLGLLLMTFQLFAQKYTRAEVNNLIQENSTFTIHQDNYIITGIPTNTDINSDTADIKYQISFKQLISRKPLVWDSYIYATYTQKAFWNIYKFSSPFEEINFNPSIGLAKVIYDKNDRVQGLASVMLNHNSNGRDSIYSRSWNSLNFKYSTALNKKTLLSAEVWAPFVYKESNPDLFDYIGLAAVTVSRNLNSEKLILEIEAKKGLEWDWKGSIRSRLYYNPFKTKNQYLMFEWFAGYAESLIDYDQFTSIVRVGFVVKTNELDFLRQKR</sequence>
<evidence type="ECO:0000256" key="20">
    <source>
        <dbReference type="PIRSR" id="PIRSR603187-2"/>
    </source>
</evidence>
<proteinExistence type="inferred from homology"/>
<gene>
    <name evidence="22" type="ORF">F6U93_01135</name>
</gene>
<keyword evidence="10 20" id="KW-0479">Metal-binding</keyword>
<dbReference type="InterPro" id="IPR003187">
    <property type="entry name" value="PLipase_A1"/>
</dbReference>
<accession>A0A6N6MLB1</accession>
<keyword evidence="23" id="KW-1185">Reference proteome</keyword>
<feature type="binding site" description="in dimeric form" evidence="20">
    <location>
        <position position="98"/>
    </location>
    <ligand>
        <name>Ca(2+)</name>
        <dbReference type="ChEBI" id="CHEBI:29108"/>
        <label>1</label>
    </ligand>
</feature>
<evidence type="ECO:0000256" key="21">
    <source>
        <dbReference type="SAM" id="SignalP"/>
    </source>
</evidence>
<dbReference type="Gene3D" id="2.40.230.10">
    <property type="entry name" value="Phospholipase A1"/>
    <property type="match status" value="1"/>
</dbReference>
<feature type="binding site" description="in dimeric form" evidence="20">
    <location>
        <position position="143"/>
    </location>
    <ligand>
        <name>Ca(2+)</name>
        <dbReference type="ChEBI" id="CHEBI:29108"/>
        <label>1</label>
    </ligand>
</feature>
<keyword evidence="13 20" id="KW-0106">Calcium</keyword>
<evidence type="ECO:0000256" key="13">
    <source>
        <dbReference type="ARBA" id="ARBA00022837"/>
    </source>
</evidence>
<organism evidence="22 23">
    <name type="scientific">Pseudotamlana haliotis</name>
    <dbReference type="NCBI Taxonomy" id="2614804"/>
    <lineage>
        <taxon>Bacteria</taxon>
        <taxon>Pseudomonadati</taxon>
        <taxon>Bacteroidota</taxon>
        <taxon>Flavobacteriia</taxon>
        <taxon>Flavobacteriales</taxon>
        <taxon>Flavobacteriaceae</taxon>
        <taxon>Pseudotamlana</taxon>
    </lineage>
</organism>
<comment type="catalytic activity">
    <reaction evidence="2">
        <text>a 1,2-diacyl-sn-glycero-3-phosphocholine + H2O = a 1-acyl-sn-glycero-3-phosphocholine + a fatty acid + H(+)</text>
        <dbReference type="Rhea" id="RHEA:15801"/>
        <dbReference type="ChEBI" id="CHEBI:15377"/>
        <dbReference type="ChEBI" id="CHEBI:15378"/>
        <dbReference type="ChEBI" id="CHEBI:28868"/>
        <dbReference type="ChEBI" id="CHEBI:57643"/>
        <dbReference type="ChEBI" id="CHEBI:58168"/>
        <dbReference type="EC" id="3.1.1.4"/>
    </reaction>
</comment>
<dbReference type="EMBL" id="WAAT01000004">
    <property type="protein sequence ID" value="KAB1071436.1"/>
    <property type="molecule type" value="Genomic_DNA"/>
</dbReference>
<feature type="active site" description="Nucleophile" evidence="19">
    <location>
        <position position="135"/>
    </location>
</feature>
<comment type="similarity">
    <text evidence="4">Belongs to the phospholipase A1 family.</text>
</comment>
<dbReference type="EC" id="3.1.1.32" evidence="6"/>
<dbReference type="EC" id="3.1.1.4" evidence="7"/>
<comment type="cofactor">
    <cofactor evidence="20">
        <name>Ca(2+)</name>
        <dbReference type="ChEBI" id="CHEBI:29108"/>
    </cofactor>
    <text evidence="20">Binds 1 Ca(2+) ion per monomer.</text>
</comment>
<dbReference type="PANTHER" id="PTHR40457">
    <property type="entry name" value="PHOSPHOLIPASE A1"/>
    <property type="match status" value="1"/>
</dbReference>
<evidence type="ECO:0000313" key="22">
    <source>
        <dbReference type="EMBL" id="KAB1071436.1"/>
    </source>
</evidence>
<evidence type="ECO:0000256" key="5">
    <source>
        <dbReference type="ARBA" id="ARBA00011702"/>
    </source>
</evidence>
<reference evidence="22 23" key="1">
    <citation type="submission" date="2019-09" db="EMBL/GenBank/DDBJ databases">
        <authorList>
            <person name="Cao W.R."/>
        </authorList>
    </citation>
    <scope>NUCLEOTIDE SEQUENCE [LARGE SCALE GENOMIC DNA]</scope>
    <source>
        <strain evidence="22 23">B1N29</strain>
    </source>
</reference>
<evidence type="ECO:0000256" key="18">
    <source>
        <dbReference type="ARBA" id="ARBA00032375"/>
    </source>
</evidence>
<dbReference type="GO" id="GO:0016042">
    <property type="term" value="P:lipid catabolic process"/>
    <property type="evidence" value="ECO:0007669"/>
    <property type="project" value="UniProtKB-KW"/>
</dbReference>
<dbReference type="GO" id="GO:0009279">
    <property type="term" value="C:cell outer membrane"/>
    <property type="evidence" value="ECO:0007669"/>
    <property type="project" value="UniProtKB-SubCell"/>
</dbReference>
<dbReference type="InterPro" id="IPR036541">
    <property type="entry name" value="PLipase_A1_sf"/>
</dbReference>
<evidence type="ECO:0000256" key="8">
    <source>
        <dbReference type="ARBA" id="ARBA00022452"/>
    </source>
</evidence>
<evidence type="ECO:0000256" key="14">
    <source>
        <dbReference type="ARBA" id="ARBA00022963"/>
    </source>
</evidence>
<feature type="binding site" description="in dimeric form" evidence="20">
    <location>
        <position position="138"/>
    </location>
    <ligand>
        <name>Ca(2+)</name>
        <dbReference type="ChEBI" id="CHEBI:29108"/>
        <label>1</label>
    </ligand>
</feature>
<feature type="active site" description="Proton acceptor" evidence="19">
    <location>
        <position position="133"/>
    </location>
</feature>
<feature type="chain" id="PRO_5026887105" description="Phosphatidylcholine 1-acylhydrolase" evidence="21">
    <location>
        <begin position="19"/>
        <end position="274"/>
    </location>
</feature>
<dbReference type="AlphaFoldDB" id="A0A6N6MLB1"/>
<evidence type="ECO:0000256" key="17">
    <source>
        <dbReference type="ARBA" id="ARBA00023237"/>
    </source>
</evidence>
<evidence type="ECO:0000256" key="10">
    <source>
        <dbReference type="ARBA" id="ARBA00022723"/>
    </source>
</evidence>
<dbReference type="GO" id="GO:0046872">
    <property type="term" value="F:metal ion binding"/>
    <property type="evidence" value="ECO:0007669"/>
    <property type="project" value="UniProtKB-KW"/>
</dbReference>
<evidence type="ECO:0000256" key="11">
    <source>
        <dbReference type="ARBA" id="ARBA00022729"/>
    </source>
</evidence>
<dbReference type="PANTHER" id="PTHR40457:SF1">
    <property type="entry name" value="PHOSPHOLIPASE A1"/>
    <property type="match status" value="1"/>
</dbReference>
<evidence type="ECO:0000256" key="3">
    <source>
        <dbReference type="ARBA" id="ARBA00004571"/>
    </source>
</evidence>
<dbReference type="PRINTS" id="PR01486">
    <property type="entry name" value="PHPHLIPASEA1"/>
</dbReference>
<evidence type="ECO:0000256" key="16">
    <source>
        <dbReference type="ARBA" id="ARBA00023136"/>
    </source>
</evidence>
<protein>
    <recommendedName>
        <fullName evidence="18">Phosphatidylcholine 1-acylhydrolase</fullName>
        <ecNumber evidence="6">3.1.1.32</ecNumber>
        <ecNumber evidence="7">3.1.1.4</ecNumber>
    </recommendedName>
</protein>
<dbReference type="GO" id="GO:0004623">
    <property type="term" value="F:phospholipase A2 activity"/>
    <property type="evidence" value="ECO:0007669"/>
    <property type="project" value="UniProtKB-EC"/>
</dbReference>